<organism evidence="3">
    <name type="scientific">Echinococcus granulosus</name>
    <name type="common">Hydatid tapeworm</name>
    <dbReference type="NCBI Taxonomy" id="6210"/>
    <lineage>
        <taxon>Eukaryota</taxon>
        <taxon>Metazoa</taxon>
        <taxon>Spiralia</taxon>
        <taxon>Lophotrochozoa</taxon>
        <taxon>Platyhelminthes</taxon>
        <taxon>Cestoda</taxon>
        <taxon>Eucestoda</taxon>
        <taxon>Cyclophyllidea</taxon>
        <taxon>Taeniidae</taxon>
        <taxon>Echinococcus</taxon>
        <taxon>Echinococcus granulosus group</taxon>
    </lineage>
</organism>
<feature type="transmembrane region" description="Helical" evidence="1">
    <location>
        <begin position="99"/>
        <end position="117"/>
    </location>
</feature>
<protein>
    <submittedName>
        <fullName evidence="3 5">Expressed protein</fullName>
    </submittedName>
</protein>
<keyword evidence="1" id="KW-1133">Transmembrane helix</keyword>
<feature type="signal peptide" evidence="2">
    <location>
        <begin position="1"/>
        <end position="19"/>
    </location>
</feature>
<dbReference type="InterPro" id="IPR037185">
    <property type="entry name" value="EmrE-like"/>
</dbReference>
<gene>
    <name evidence="3" type="ORF">EgrG_001092800</name>
</gene>
<dbReference type="SUPFAM" id="SSF103481">
    <property type="entry name" value="Multidrug resistance efflux transporter EmrE"/>
    <property type="match status" value="1"/>
</dbReference>
<feature type="transmembrane region" description="Helical" evidence="1">
    <location>
        <begin position="45"/>
        <end position="65"/>
    </location>
</feature>
<feature type="chain" id="PRO_5036289538" evidence="2">
    <location>
        <begin position="20"/>
        <end position="127"/>
    </location>
</feature>
<sequence>MLAAILAVLSGLLASSSSAWSKFAQQPEFGFFGFKSHFSEHVQFLLQFGIYLLGNAIMWLTFVTAIKKSSNVIIVVILNNVSNLFATAFYGCWLFGERISLTWCLGALLIAIGCTLLHRPSDEPRKK</sequence>
<dbReference type="InterPro" id="IPR039632">
    <property type="entry name" value="TMEM42"/>
</dbReference>
<keyword evidence="1" id="KW-0812">Transmembrane</keyword>
<proteinExistence type="predicted"/>
<evidence type="ECO:0000313" key="5">
    <source>
        <dbReference type="WBParaSite" id="EgrG_001092800"/>
    </source>
</evidence>
<dbReference type="PANTHER" id="PTHR31965:SF1">
    <property type="entry name" value="TRANSMEMBRANE PROTEIN 42"/>
    <property type="match status" value="1"/>
</dbReference>
<reference evidence="3" key="2">
    <citation type="submission" date="2014-06" db="EMBL/GenBank/DDBJ databases">
        <authorList>
            <person name="Aslett M."/>
        </authorList>
    </citation>
    <scope>NUCLEOTIDE SEQUENCE</scope>
</reference>
<dbReference type="PANTHER" id="PTHR31965">
    <property type="entry name" value="TRANSMEMBRANE PROTEIN 42"/>
    <property type="match status" value="1"/>
</dbReference>
<evidence type="ECO:0000313" key="3">
    <source>
        <dbReference type="EMBL" id="CDS23165.1"/>
    </source>
</evidence>
<dbReference type="AlphaFoldDB" id="A0A068WXC8"/>
<keyword evidence="1" id="KW-0472">Membrane</keyword>
<dbReference type="WBParaSite" id="EgrG_001092800">
    <property type="protein sequence ID" value="EgrG_001092800"/>
    <property type="gene ID" value="EgrG_001092800"/>
</dbReference>
<evidence type="ECO:0000313" key="4">
    <source>
        <dbReference type="Proteomes" id="UP000492820"/>
    </source>
</evidence>
<reference evidence="3 4" key="1">
    <citation type="journal article" date="2013" name="Nature">
        <title>The genomes of four tapeworm species reveal adaptations to parasitism.</title>
        <authorList>
            <person name="Tsai I.J."/>
            <person name="Zarowiecki M."/>
            <person name="Holroyd N."/>
            <person name="Garciarrubio A."/>
            <person name="Sanchez-Flores A."/>
            <person name="Brooks K.L."/>
            <person name="Tracey A."/>
            <person name="Bobes R.J."/>
            <person name="Fragoso G."/>
            <person name="Sciutto E."/>
            <person name="Aslett M."/>
            <person name="Beasley H."/>
            <person name="Bennett H.M."/>
            <person name="Cai J."/>
            <person name="Camicia F."/>
            <person name="Clark R."/>
            <person name="Cucher M."/>
            <person name="De Silva N."/>
            <person name="Day T.A."/>
            <person name="Deplazes P."/>
            <person name="Estrada K."/>
            <person name="Fernandez C."/>
            <person name="Holland P.W."/>
            <person name="Hou J."/>
            <person name="Hu S."/>
            <person name="Huckvale T."/>
            <person name="Hung S.S."/>
            <person name="Kamenetzky L."/>
            <person name="Keane J.A."/>
            <person name="Kiss F."/>
            <person name="Koziol U."/>
            <person name="Lambert O."/>
            <person name="Liu K."/>
            <person name="Luo X."/>
            <person name="Luo Y."/>
            <person name="Macchiaroli N."/>
            <person name="Nichol S."/>
            <person name="Paps J."/>
            <person name="Parkinson J."/>
            <person name="Pouchkina-Stantcheva N."/>
            <person name="Riddiford N."/>
            <person name="Rosenzvit M."/>
            <person name="Salinas G."/>
            <person name="Wasmuth J.D."/>
            <person name="Zamanian M."/>
            <person name="Zheng Y."/>
            <person name="Cai X."/>
            <person name="Soberon X."/>
            <person name="Olson P.D."/>
            <person name="Laclette J.P."/>
            <person name="Brehm K."/>
            <person name="Berriman M."/>
            <person name="Garciarrubio A."/>
            <person name="Bobes R.J."/>
            <person name="Fragoso G."/>
            <person name="Sanchez-Flores A."/>
            <person name="Estrada K."/>
            <person name="Cevallos M.A."/>
            <person name="Morett E."/>
            <person name="Gonzalez V."/>
            <person name="Portillo T."/>
            <person name="Ochoa-Leyva A."/>
            <person name="Jose M.V."/>
            <person name="Sciutto E."/>
            <person name="Landa A."/>
            <person name="Jimenez L."/>
            <person name="Valdes V."/>
            <person name="Carrero J.C."/>
            <person name="Larralde C."/>
            <person name="Morales-Montor J."/>
            <person name="Limon-Lason J."/>
            <person name="Soberon X."/>
            <person name="Laclette J.P."/>
        </authorList>
    </citation>
    <scope>NUCLEOTIDE SEQUENCE [LARGE SCALE GENOMIC DNA]</scope>
</reference>
<keyword evidence="2" id="KW-0732">Signal</keyword>
<accession>A0A068WXC8</accession>
<evidence type="ECO:0000256" key="1">
    <source>
        <dbReference type="SAM" id="Phobius"/>
    </source>
</evidence>
<name>A0A068WXC8_ECHGR</name>
<feature type="transmembrane region" description="Helical" evidence="1">
    <location>
        <begin position="72"/>
        <end position="93"/>
    </location>
</feature>
<reference evidence="5" key="3">
    <citation type="submission" date="2020-10" db="UniProtKB">
        <authorList>
            <consortium name="WormBaseParasite"/>
        </authorList>
    </citation>
    <scope>IDENTIFICATION</scope>
</reference>
<dbReference type="EMBL" id="LK028589">
    <property type="protein sequence ID" value="CDS23165.1"/>
    <property type="molecule type" value="Genomic_DNA"/>
</dbReference>
<evidence type="ECO:0000256" key="2">
    <source>
        <dbReference type="SAM" id="SignalP"/>
    </source>
</evidence>
<dbReference type="Proteomes" id="UP000492820">
    <property type="component" value="Unassembled WGS sequence"/>
</dbReference>